<protein>
    <submittedName>
        <fullName evidence="1">Uncharacterized protein</fullName>
    </submittedName>
</protein>
<keyword evidence="2" id="KW-1185">Reference proteome</keyword>
<evidence type="ECO:0000313" key="1">
    <source>
        <dbReference type="EMBL" id="SFQ48523.1"/>
    </source>
</evidence>
<reference evidence="2" key="1">
    <citation type="submission" date="2016-10" db="EMBL/GenBank/DDBJ databases">
        <authorList>
            <person name="Varghese N."/>
            <person name="Submissions S."/>
        </authorList>
    </citation>
    <scope>NUCLEOTIDE SEQUENCE [LARGE SCALE GENOMIC DNA]</scope>
    <source>
        <strain evidence="2">OR362-8,ATCC BAA-1266,JCM 13504</strain>
    </source>
</reference>
<dbReference type="Proteomes" id="UP000199029">
    <property type="component" value="Unassembled WGS sequence"/>
</dbReference>
<gene>
    <name evidence="1" type="ORF">SAMN04515668_2496</name>
</gene>
<proteinExistence type="predicted"/>
<sequence>MYGLVLSLPAIAQSGFDDPEDSRPYNFSFTHITRLKPCDTMGKFKNEPYVESPDGGRVFTIAYDSPSADSVVIYMWDFDATSQSTEAALYNDKYFLMSRNDVANNARRRYSTALAFTAGSTLVPVKVRFRPFDFSKDITLGPAIGWKGRMGHHSKNYFDLLFGFGITSVSLTSASTNGVINDDSDRPALTPSLGVVFEMDITQFGFFVGQDYVSNRNLNNWQYHGDIWFSAGLGFTILSRSAKLEPEKQKQQ</sequence>
<name>A0A1I5YW75_HYMAR</name>
<evidence type="ECO:0000313" key="2">
    <source>
        <dbReference type="Proteomes" id="UP000199029"/>
    </source>
</evidence>
<accession>A0A1I5YW75</accession>
<dbReference type="AlphaFoldDB" id="A0A1I5YW75"/>
<organism evidence="1 2">
    <name type="scientific">Hymenobacter arizonensis</name>
    <name type="common">Siccationidurans arizonensis</name>
    <dbReference type="NCBI Taxonomy" id="1227077"/>
    <lineage>
        <taxon>Bacteria</taxon>
        <taxon>Pseudomonadati</taxon>
        <taxon>Bacteroidota</taxon>
        <taxon>Cytophagia</taxon>
        <taxon>Cytophagales</taxon>
        <taxon>Hymenobacteraceae</taxon>
        <taxon>Hymenobacter</taxon>
    </lineage>
</organism>
<dbReference type="EMBL" id="FOXS01000003">
    <property type="protein sequence ID" value="SFQ48523.1"/>
    <property type="molecule type" value="Genomic_DNA"/>
</dbReference>